<dbReference type="EMBL" id="LAZR01016483">
    <property type="protein sequence ID" value="KKM04304.1"/>
    <property type="molecule type" value="Genomic_DNA"/>
</dbReference>
<reference evidence="1" key="1">
    <citation type="journal article" date="2015" name="Nature">
        <title>Complex archaea that bridge the gap between prokaryotes and eukaryotes.</title>
        <authorList>
            <person name="Spang A."/>
            <person name="Saw J.H."/>
            <person name="Jorgensen S.L."/>
            <person name="Zaremba-Niedzwiedzka K."/>
            <person name="Martijn J."/>
            <person name="Lind A.E."/>
            <person name="van Eijk R."/>
            <person name="Schleper C."/>
            <person name="Guy L."/>
            <person name="Ettema T.J."/>
        </authorList>
    </citation>
    <scope>NUCLEOTIDE SEQUENCE</scope>
</reference>
<sequence length="95" mass="10615">MSHQEDGVHCIACGKDQFSLAHDEWMRRAFPFVEQGQLKMCAGCGAKYLVCDGCGGLYCRIHPALESWELSDKCPKCGYVNEAVKVWDGTSARHF</sequence>
<protein>
    <submittedName>
        <fullName evidence="1">Uncharacterized protein</fullName>
    </submittedName>
</protein>
<name>A0A0F9GZS1_9ZZZZ</name>
<proteinExistence type="predicted"/>
<comment type="caution">
    <text evidence="1">The sequence shown here is derived from an EMBL/GenBank/DDBJ whole genome shotgun (WGS) entry which is preliminary data.</text>
</comment>
<accession>A0A0F9GZS1</accession>
<dbReference type="AlphaFoldDB" id="A0A0F9GZS1"/>
<gene>
    <name evidence="1" type="ORF">LCGC14_1765570</name>
</gene>
<organism evidence="1">
    <name type="scientific">marine sediment metagenome</name>
    <dbReference type="NCBI Taxonomy" id="412755"/>
    <lineage>
        <taxon>unclassified sequences</taxon>
        <taxon>metagenomes</taxon>
        <taxon>ecological metagenomes</taxon>
    </lineage>
</organism>
<evidence type="ECO:0000313" key="1">
    <source>
        <dbReference type="EMBL" id="KKM04304.1"/>
    </source>
</evidence>